<gene>
    <name evidence="1" type="ORF">A2773_01325</name>
</gene>
<comment type="caution">
    <text evidence="1">The sequence shown here is derived from an EMBL/GenBank/DDBJ whole genome shotgun (WGS) entry which is preliminary data.</text>
</comment>
<dbReference type="AlphaFoldDB" id="A0A1F5ZS67"/>
<name>A0A1F5ZS67_9BACT</name>
<proteinExistence type="predicted"/>
<evidence type="ECO:0000313" key="2">
    <source>
        <dbReference type="Proteomes" id="UP000177383"/>
    </source>
</evidence>
<dbReference type="Proteomes" id="UP000177383">
    <property type="component" value="Unassembled WGS sequence"/>
</dbReference>
<protein>
    <submittedName>
        <fullName evidence="1">Uncharacterized protein</fullName>
    </submittedName>
</protein>
<sequence length="88" mass="10675">MHIKRSYSLHLCKSQYEVDASQIPEENIRYVDERQIAITEMERITPLNVQELKAREILKYHTILDRDGNELFSEFREKDLYQENAKFR</sequence>
<organism evidence="1 2">
    <name type="scientific">Candidatus Gottesmanbacteria bacterium RIFCSPHIGHO2_01_FULL_39_10</name>
    <dbReference type="NCBI Taxonomy" id="1798375"/>
    <lineage>
        <taxon>Bacteria</taxon>
        <taxon>Candidatus Gottesmaniibacteriota</taxon>
    </lineage>
</organism>
<accession>A0A1F5ZS67</accession>
<reference evidence="1 2" key="1">
    <citation type="journal article" date="2016" name="Nat. Commun.">
        <title>Thousands of microbial genomes shed light on interconnected biogeochemical processes in an aquifer system.</title>
        <authorList>
            <person name="Anantharaman K."/>
            <person name="Brown C.T."/>
            <person name="Hug L.A."/>
            <person name="Sharon I."/>
            <person name="Castelle C.J."/>
            <person name="Probst A.J."/>
            <person name="Thomas B.C."/>
            <person name="Singh A."/>
            <person name="Wilkins M.J."/>
            <person name="Karaoz U."/>
            <person name="Brodie E.L."/>
            <person name="Williams K.H."/>
            <person name="Hubbard S.S."/>
            <person name="Banfield J.F."/>
        </authorList>
    </citation>
    <scope>NUCLEOTIDE SEQUENCE [LARGE SCALE GENOMIC DNA]</scope>
</reference>
<evidence type="ECO:0000313" key="1">
    <source>
        <dbReference type="EMBL" id="OGG15320.1"/>
    </source>
</evidence>
<dbReference type="EMBL" id="MFJE01000002">
    <property type="protein sequence ID" value="OGG15320.1"/>
    <property type="molecule type" value="Genomic_DNA"/>
</dbReference>